<dbReference type="Gene3D" id="2.40.290.10">
    <property type="match status" value="1"/>
</dbReference>
<evidence type="ECO:0000256" key="5">
    <source>
        <dbReference type="ARBA" id="ARBA00023163"/>
    </source>
</evidence>
<keyword evidence="6" id="KW-0539">Nucleus</keyword>
<dbReference type="PROSITE" id="PS50917">
    <property type="entry name" value="SPOC"/>
    <property type="match status" value="1"/>
</dbReference>
<keyword evidence="2" id="KW-0694">RNA-binding</keyword>
<dbReference type="GO" id="GO:0005634">
    <property type="term" value="C:nucleus"/>
    <property type="evidence" value="ECO:0007669"/>
    <property type="project" value="UniProtKB-SubCell"/>
</dbReference>
<feature type="compositionally biased region" description="Pro residues" evidence="7">
    <location>
        <begin position="201"/>
        <end position="218"/>
    </location>
</feature>
<evidence type="ECO:0000256" key="7">
    <source>
        <dbReference type="SAM" id="MobiDB-lite"/>
    </source>
</evidence>
<evidence type="ECO:0000256" key="4">
    <source>
        <dbReference type="ARBA" id="ARBA00023054"/>
    </source>
</evidence>
<feature type="region of interest" description="Disordered" evidence="7">
    <location>
        <begin position="167"/>
        <end position="231"/>
    </location>
</feature>
<keyword evidence="5" id="KW-0804">Transcription</keyword>
<keyword evidence="4" id="KW-0175">Coiled coil</keyword>
<gene>
    <name evidence="9" type="ORF">CAEBREN_06039</name>
</gene>
<comment type="subcellular location">
    <subcellularLocation>
        <location evidence="1">Nucleus</location>
    </subcellularLocation>
</comment>
<dbReference type="FunFam" id="2.40.290.10:FF:000002">
    <property type="entry name" value="Spen family transcriptional repressor"/>
    <property type="match status" value="1"/>
</dbReference>
<evidence type="ECO:0000256" key="1">
    <source>
        <dbReference type="ARBA" id="ARBA00004123"/>
    </source>
</evidence>
<feature type="region of interest" description="Disordered" evidence="7">
    <location>
        <begin position="256"/>
        <end position="336"/>
    </location>
</feature>
<reference evidence="10" key="1">
    <citation type="submission" date="2011-07" db="EMBL/GenBank/DDBJ databases">
        <authorList>
            <consortium name="Caenorhabditis brenneri Sequencing and Analysis Consortium"/>
            <person name="Wilson R.K."/>
        </authorList>
    </citation>
    <scope>NUCLEOTIDE SEQUENCE [LARGE SCALE GENOMIC DNA]</scope>
    <source>
        <strain evidence="10">PB2801</strain>
    </source>
</reference>
<dbReference type="GO" id="GO:0003723">
    <property type="term" value="F:RNA binding"/>
    <property type="evidence" value="ECO:0007669"/>
    <property type="project" value="UniProtKB-KW"/>
</dbReference>
<dbReference type="Pfam" id="PF07744">
    <property type="entry name" value="SPOC"/>
    <property type="match status" value="1"/>
</dbReference>
<dbReference type="SUPFAM" id="SSF100939">
    <property type="entry name" value="SPOC domain-like"/>
    <property type="match status" value="1"/>
</dbReference>
<organism evidence="10">
    <name type="scientific">Caenorhabditis brenneri</name>
    <name type="common">Nematode worm</name>
    <dbReference type="NCBI Taxonomy" id="135651"/>
    <lineage>
        <taxon>Eukaryota</taxon>
        <taxon>Metazoa</taxon>
        <taxon>Ecdysozoa</taxon>
        <taxon>Nematoda</taxon>
        <taxon>Chromadorea</taxon>
        <taxon>Rhabditida</taxon>
        <taxon>Rhabditina</taxon>
        <taxon>Rhabditomorpha</taxon>
        <taxon>Rhabditoidea</taxon>
        <taxon>Rhabditidae</taxon>
        <taxon>Peloderinae</taxon>
        <taxon>Caenorhabditis</taxon>
    </lineage>
</organism>
<protein>
    <recommendedName>
        <fullName evidence="8">SPOC domain-containing protein</fullName>
    </recommendedName>
</protein>
<keyword evidence="3" id="KW-0805">Transcription regulation</keyword>
<accession>G0MV48</accession>
<keyword evidence="10" id="KW-1185">Reference proteome</keyword>
<dbReference type="HOGENOM" id="CLU_475089_0_0_1"/>
<dbReference type="EMBL" id="GL379814">
    <property type="protein sequence ID" value="EGT44824.1"/>
    <property type="molecule type" value="Genomic_DNA"/>
</dbReference>
<evidence type="ECO:0000256" key="3">
    <source>
        <dbReference type="ARBA" id="ARBA00023015"/>
    </source>
</evidence>
<proteinExistence type="predicted"/>
<feature type="compositionally biased region" description="Low complexity" evidence="7">
    <location>
        <begin position="307"/>
        <end position="328"/>
    </location>
</feature>
<sequence length="565" mass="61241">MSAEESATAVATPSSDPTPSVTSTFDIAAVLQQIQAAQALQQVPVVTTASASNPLLNLEALLNTASLANLATGGLNPLSMLALTSTLNQSSPVYQGIARVLLTMNMGQMLATHQTSELLATMNQQESLMALIAARSGLPFPFPQPNQQQQQAQALPPSGFAIPQVLSHSSKRTNKDQMSVGGPDRKKSCPPSINQVQQQQPPQPVVASAPPPRSPSPPRKSMFENLPPEMKEKNEMFRKEILRRLDIILLEELGAEDEEEVDKKSDTKQVSSSEEDTDDSKEADSMGAEGSAFRRILSRSSTMGNNSTSPSASRTTTPSTTSSLSSGPDSPPLECESLSTDFLNMLANVALKNRERPSSENLSAKIVDKADFTKNFPMVWTGRLSLKSTDCMINLHLINGSETFLNDVLGRQINDENPRRDSMKIVQRLRLDNGQVEHIHSILTNPDYACCIALSSVTDLTPGDIQTKDAHLKASVIDYLTKKQIAGVSSLEEVEMKFKSARVHVFAKGDIVDKYLSELAAPLHNYLSNTDTRFLLVVFTNDKVEPNMDGPPSIETLAVPTLSSS</sequence>
<feature type="domain" description="SPOC" evidence="8">
    <location>
        <begin position="369"/>
        <end position="541"/>
    </location>
</feature>
<dbReference type="Proteomes" id="UP000008068">
    <property type="component" value="Unassembled WGS sequence"/>
</dbReference>
<dbReference type="OrthoDB" id="6407164at2759"/>
<dbReference type="AlphaFoldDB" id="G0MV48"/>
<dbReference type="InterPro" id="IPR010912">
    <property type="entry name" value="SPOC_met"/>
</dbReference>
<evidence type="ECO:0000256" key="6">
    <source>
        <dbReference type="ARBA" id="ARBA00023242"/>
    </source>
</evidence>
<dbReference type="OMA" id="MLANHQT"/>
<dbReference type="eggNOG" id="KOG0112">
    <property type="taxonomic scope" value="Eukaryota"/>
</dbReference>
<dbReference type="InterPro" id="IPR012921">
    <property type="entry name" value="SPOC_C"/>
</dbReference>
<feature type="region of interest" description="Disordered" evidence="7">
    <location>
        <begin position="1"/>
        <end position="20"/>
    </location>
</feature>
<dbReference type="STRING" id="135651.G0MV48"/>
<evidence type="ECO:0000313" key="10">
    <source>
        <dbReference type="Proteomes" id="UP000008068"/>
    </source>
</evidence>
<dbReference type="InterPro" id="IPR016194">
    <property type="entry name" value="SPOC-like_C_dom_sf"/>
</dbReference>
<evidence type="ECO:0000259" key="8">
    <source>
        <dbReference type="PROSITE" id="PS50917"/>
    </source>
</evidence>
<dbReference type="InParanoid" id="G0MV48"/>
<evidence type="ECO:0000256" key="2">
    <source>
        <dbReference type="ARBA" id="ARBA00022884"/>
    </source>
</evidence>
<evidence type="ECO:0000313" key="9">
    <source>
        <dbReference type="EMBL" id="EGT44824.1"/>
    </source>
</evidence>
<name>G0MV48_CAEBE</name>